<proteinExistence type="predicted"/>
<organism evidence="1">
    <name type="scientific">uncultured bacterium A1Q1_fos_2004</name>
    <dbReference type="NCBI Taxonomy" id="1256557"/>
    <lineage>
        <taxon>Bacteria</taxon>
        <taxon>environmental samples</taxon>
    </lineage>
</organism>
<name>L7VY22_9BACT</name>
<dbReference type="AlphaFoldDB" id="L7VY22"/>
<sequence>MLAELAGGQRKMGTYLSNLVRAAHAGQVQVGGPGELEMVSSAVKHLSAKVKELDGRVQQLEEK</sequence>
<dbReference type="EMBL" id="JX649899">
    <property type="protein sequence ID" value="AGC72341.1"/>
    <property type="molecule type" value="Genomic_DNA"/>
</dbReference>
<reference evidence="1" key="1">
    <citation type="submission" date="2012-09" db="EMBL/GenBank/DDBJ databases">
        <title>Metagenomic Characterization of a Microbial Community in Wastewater Detects High Levels of Antibiotic Resistance.</title>
        <authorList>
            <person name="Abrams M."/>
            <person name="Caldwell A."/>
            <person name="Vandaei E."/>
            <person name="Lee W."/>
            <person name="Perrott J."/>
            <person name="Khan S.Y."/>
            <person name="Ta J."/>
            <person name="Romero D."/>
            <person name="Nguyen V."/>
            <person name="Pourmand N."/>
            <person name="Ouverney C.C."/>
        </authorList>
    </citation>
    <scope>NUCLEOTIDE SEQUENCE</scope>
</reference>
<evidence type="ECO:0000313" key="1">
    <source>
        <dbReference type="EMBL" id="AGC72341.1"/>
    </source>
</evidence>
<accession>L7VY22</accession>
<protein>
    <submittedName>
        <fullName evidence="1">Uncharacterized protein</fullName>
    </submittedName>
</protein>